<dbReference type="GO" id="GO:0006207">
    <property type="term" value="P:'de novo' pyrimidine nucleobase biosynthetic process"/>
    <property type="evidence" value="ECO:0007669"/>
    <property type="project" value="InterPro"/>
</dbReference>
<evidence type="ECO:0000256" key="13">
    <source>
        <dbReference type="ARBA" id="ARBA00023268"/>
    </source>
</evidence>
<evidence type="ECO:0000256" key="6">
    <source>
        <dbReference type="ARBA" id="ARBA00012321"/>
    </source>
</evidence>
<dbReference type="InterPro" id="IPR004467">
    <property type="entry name" value="Or_phspho_trans_dom"/>
</dbReference>
<dbReference type="SUPFAM" id="SSF51366">
    <property type="entry name" value="Ribulose-phoshate binding barrel"/>
    <property type="match status" value="1"/>
</dbReference>
<comment type="pathway">
    <text evidence="1">Pyrimidine metabolism; UMP biosynthesis via de novo pathway; UMP from orotate: step 2/2.</text>
</comment>
<dbReference type="NCBIfam" id="TIGR01740">
    <property type="entry name" value="pyrF"/>
    <property type="match status" value="1"/>
</dbReference>
<keyword evidence="12" id="KW-0456">Lyase</keyword>
<dbReference type="NCBIfam" id="TIGR00336">
    <property type="entry name" value="pyrE"/>
    <property type="match status" value="2"/>
</dbReference>
<dbReference type="Pfam" id="PF00156">
    <property type="entry name" value="Pribosyltran"/>
    <property type="match status" value="2"/>
</dbReference>
<dbReference type="SMART" id="SM00934">
    <property type="entry name" value="OMPdecase"/>
    <property type="match status" value="1"/>
</dbReference>
<comment type="similarity">
    <text evidence="4">In the C-terminal section; belongs to the OMP decarboxylase family.</text>
</comment>
<keyword evidence="13" id="KW-0511">Multifunctional enzyme</keyword>
<dbReference type="WBParaSite" id="TCONS_00004493.p1">
    <property type="protein sequence ID" value="TCONS_00004493.p1"/>
    <property type="gene ID" value="XLOC_002009"/>
</dbReference>
<keyword evidence="9" id="KW-0808">Transferase</keyword>
<comment type="similarity">
    <text evidence="3">In the N-terminal section; belongs to the purine/pyrimidine phosphoribosyltransferase family.</text>
</comment>
<dbReference type="Gene3D" id="3.20.20.70">
    <property type="entry name" value="Aldolase class I"/>
    <property type="match status" value="1"/>
</dbReference>
<evidence type="ECO:0000256" key="15">
    <source>
        <dbReference type="PIRSR" id="PIRSR614732-2"/>
    </source>
</evidence>
<feature type="binding site" evidence="15">
    <location>
        <position position="445"/>
    </location>
    <ligand>
        <name>substrate</name>
    </ligand>
</feature>
<name>A0AAF5D0B2_STRER</name>
<dbReference type="GO" id="GO:0004590">
    <property type="term" value="F:orotidine-5'-phosphate decarboxylase activity"/>
    <property type="evidence" value="ECO:0007669"/>
    <property type="project" value="UniProtKB-EC"/>
</dbReference>
<feature type="binding site" evidence="15">
    <location>
        <position position="366"/>
    </location>
    <ligand>
        <name>substrate</name>
    </ligand>
</feature>
<keyword evidence="10" id="KW-0210">Decarboxylase</keyword>
<feature type="active site" description="For OMPdecase activity" evidence="14">
    <location>
        <position position="308"/>
    </location>
</feature>
<dbReference type="CDD" id="cd06223">
    <property type="entry name" value="PRTases_typeI"/>
    <property type="match status" value="2"/>
</dbReference>
<evidence type="ECO:0000256" key="1">
    <source>
        <dbReference type="ARBA" id="ARBA00004861"/>
    </source>
</evidence>
<evidence type="ECO:0000256" key="12">
    <source>
        <dbReference type="ARBA" id="ARBA00023239"/>
    </source>
</evidence>
<evidence type="ECO:0000259" key="16">
    <source>
        <dbReference type="SMART" id="SM00934"/>
    </source>
</evidence>
<feature type="binding site" evidence="15">
    <location>
        <position position="446"/>
    </location>
    <ligand>
        <name>substrate</name>
    </ligand>
</feature>
<reference evidence="18" key="1">
    <citation type="submission" date="2024-02" db="UniProtKB">
        <authorList>
            <consortium name="WormBaseParasite"/>
        </authorList>
    </citation>
    <scope>IDENTIFICATION</scope>
</reference>
<dbReference type="GO" id="GO:0004588">
    <property type="term" value="F:orotate phosphoribosyltransferase activity"/>
    <property type="evidence" value="ECO:0007669"/>
    <property type="project" value="UniProtKB-EC"/>
</dbReference>
<dbReference type="HAMAP" id="MF_01208">
    <property type="entry name" value="PyrE"/>
    <property type="match status" value="2"/>
</dbReference>
<evidence type="ECO:0000256" key="3">
    <source>
        <dbReference type="ARBA" id="ARBA00006221"/>
    </source>
</evidence>
<organism evidence="17 18">
    <name type="scientific">Strongyloides stercoralis</name>
    <name type="common">Threadworm</name>
    <dbReference type="NCBI Taxonomy" id="6248"/>
    <lineage>
        <taxon>Eukaryota</taxon>
        <taxon>Metazoa</taxon>
        <taxon>Ecdysozoa</taxon>
        <taxon>Nematoda</taxon>
        <taxon>Chromadorea</taxon>
        <taxon>Rhabditida</taxon>
        <taxon>Tylenchina</taxon>
        <taxon>Panagrolaimomorpha</taxon>
        <taxon>Strongyloidoidea</taxon>
        <taxon>Strongyloididae</taxon>
        <taxon>Strongyloides</taxon>
    </lineage>
</organism>
<dbReference type="PANTHER" id="PTHR19278:SF9">
    <property type="entry name" value="URIDINE 5'-MONOPHOSPHATE SYNTHASE"/>
    <property type="match status" value="1"/>
</dbReference>
<sequence length="684" mass="76609">FINFLYKMSYQLLDALMQKDVVKLGDFVLKSGLKSPIYIDLRPLISTPNILSLAADALVNLIKESGVDYDYIVGVPYAALPVATLVCEKLNKPMLMKRKEVKAYGTKKLIEGIYENGGKCLIVEDVVTSGMSIQETVDALKNEGLVCEDVFAVLDRQQGGSQKLLKNGIFLRTCVNMDNILDYLMDKGTIDSNKKDNIKKMLQNPEKHVEDKKAVSWDISSRQSSFKNPLNKKIFEYMLLKKSNLCLAVDYTKTKDIMHIVDLVKNDVVCIKLHCDIIEDFTLEFIHNLSKIAESHNFIIFEDRKFADTGNTVELQLSKGFYHISEWANLVTVHSVSGDSILKTVKKVMDFEGSKLKGALIIAELSTKGALTNDNNYIDKTKKMALDNIDSVSGFITQKRCLEDPSFLYWTPGVNLDATSDGAGQQWRSVEKAILEDGNDIIIVGRAITNAGSDENVKKEVKRYKECGWNAFNILIKKIKWKISNLLEALLERNVVKFGEYFLKSGQKSPIYIDLRGLISSPKILSLTAEAICSQIVESKLQFDYIVGVPYAALPLATLVCDRLGIPMLMRRKEAKSYGTKKLIEGEYKVGGRCLIVEDVVVAGESIADTVDVLNNEGLECSNAITVLDRMQGGAENLHKKNINLTSVLTLEYLLDYMISKNLIDESKKKNIFDELNKPFPSTN</sequence>
<feature type="active site" description="For OMPdecase activity" evidence="14">
    <location>
        <position position="305"/>
    </location>
</feature>
<protein>
    <recommendedName>
        <fullName evidence="7">Uridine 5'-monophosphate synthase</fullName>
        <ecNumber evidence="5">2.4.2.10</ecNumber>
        <ecNumber evidence="6">4.1.1.23</ecNumber>
    </recommendedName>
</protein>
<keyword evidence="8" id="KW-0328">Glycosyltransferase</keyword>
<dbReference type="Proteomes" id="UP000035681">
    <property type="component" value="Unplaced"/>
</dbReference>
<evidence type="ECO:0000256" key="10">
    <source>
        <dbReference type="ARBA" id="ARBA00022793"/>
    </source>
</evidence>
<dbReference type="InterPro" id="IPR000836">
    <property type="entry name" value="PRTase_dom"/>
</dbReference>
<dbReference type="InterPro" id="IPR014732">
    <property type="entry name" value="OMPdecase"/>
</dbReference>
<evidence type="ECO:0000313" key="17">
    <source>
        <dbReference type="Proteomes" id="UP000035681"/>
    </source>
</evidence>
<dbReference type="SUPFAM" id="SSF53271">
    <property type="entry name" value="PRTase-like"/>
    <property type="match status" value="2"/>
</dbReference>
<dbReference type="InterPro" id="IPR023031">
    <property type="entry name" value="OPRT"/>
</dbReference>
<evidence type="ECO:0000256" key="9">
    <source>
        <dbReference type="ARBA" id="ARBA00022679"/>
    </source>
</evidence>
<dbReference type="CDD" id="cd04725">
    <property type="entry name" value="OMP_decarboxylase_like"/>
    <property type="match status" value="1"/>
</dbReference>
<keyword evidence="11" id="KW-0665">Pyrimidine biosynthesis</keyword>
<dbReference type="FunFam" id="3.20.20.70:FF:000114">
    <property type="entry name" value="Decarboxylase,orotidine phosphate"/>
    <property type="match status" value="1"/>
</dbReference>
<dbReference type="InterPro" id="IPR011060">
    <property type="entry name" value="RibuloseP-bd_barrel"/>
</dbReference>
<evidence type="ECO:0000256" key="2">
    <source>
        <dbReference type="ARBA" id="ARBA00004889"/>
    </source>
</evidence>
<proteinExistence type="inferred from homology"/>
<dbReference type="FunFam" id="3.40.50.2020:FF:000025">
    <property type="entry name" value="Uridine monophosphate synthetase"/>
    <property type="match status" value="2"/>
</dbReference>
<evidence type="ECO:0000256" key="11">
    <source>
        <dbReference type="ARBA" id="ARBA00022975"/>
    </source>
</evidence>
<feature type="binding site" evidence="15">
    <location>
        <position position="272"/>
    </location>
    <ligand>
        <name>substrate</name>
    </ligand>
</feature>
<dbReference type="PANTHER" id="PTHR19278">
    <property type="entry name" value="OROTATE PHOSPHORIBOSYLTRANSFERASE"/>
    <property type="match status" value="1"/>
</dbReference>
<accession>A0AAF5D0B2</accession>
<feature type="active site" description="For OMPdecase activity" evidence="14">
    <location>
        <position position="303"/>
    </location>
</feature>
<dbReference type="EC" id="2.4.2.10" evidence="5"/>
<keyword evidence="17" id="KW-1185">Reference proteome</keyword>
<dbReference type="AlphaFoldDB" id="A0AAF5D0B2"/>
<evidence type="ECO:0000313" key="18">
    <source>
        <dbReference type="WBParaSite" id="TCONS_00004493.p1"/>
    </source>
</evidence>
<evidence type="ECO:0000256" key="14">
    <source>
        <dbReference type="PIRSR" id="PIRSR614732-1"/>
    </source>
</evidence>
<dbReference type="Gene3D" id="3.40.50.2020">
    <property type="match status" value="2"/>
</dbReference>
<dbReference type="Pfam" id="PF00215">
    <property type="entry name" value="OMPdecase"/>
    <property type="match status" value="1"/>
</dbReference>
<evidence type="ECO:0000256" key="8">
    <source>
        <dbReference type="ARBA" id="ARBA00022676"/>
    </source>
</evidence>
<evidence type="ECO:0000256" key="5">
    <source>
        <dbReference type="ARBA" id="ARBA00011971"/>
    </source>
</evidence>
<dbReference type="InterPro" id="IPR029057">
    <property type="entry name" value="PRTase-like"/>
</dbReference>
<dbReference type="InterPro" id="IPR013785">
    <property type="entry name" value="Aldolase_TIM"/>
</dbReference>
<dbReference type="GO" id="GO:0044205">
    <property type="term" value="P:'de novo' UMP biosynthetic process"/>
    <property type="evidence" value="ECO:0007669"/>
    <property type="project" value="InterPro"/>
</dbReference>
<dbReference type="InterPro" id="IPR001754">
    <property type="entry name" value="OMPdeCOase_dom"/>
</dbReference>
<feature type="binding site" evidence="15">
    <location>
        <position position="425"/>
    </location>
    <ligand>
        <name>substrate</name>
    </ligand>
</feature>
<feature type="binding site" evidence="15">
    <location>
        <position position="250"/>
    </location>
    <ligand>
        <name>substrate</name>
    </ligand>
</feature>
<evidence type="ECO:0000256" key="7">
    <source>
        <dbReference type="ARBA" id="ARBA00015047"/>
    </source>
</evidence>
<evidence type="ECO:0000256" key="4">
    <source>
        <dbReference type="ARBA" id="ARBA00009769"/>
    </source>
</evidence>
<dbReference type="EC" id="4.1.1.23" evidence="6"/>
<comment type="pathway">
    <text evidence="2">Pyrimidine metabolism; UMP biosynthesis via de novo pathway; UMP from orotate: step 1/2.</text>
</comment>
<feature type="domain" description="Orotidine 5'-phosphate decarboxylase" evidence="16">
    <location>
        <begin position="244"/>
        <end position="461"/>
    </location>
</feature>